<keyword evidence="2" id="KW-0812">Transmembrane</keyword>
<feature type="region of interest" description="Disordered" evidence="1">
    <location>
        <begin position="81"/>
        <end position="108"/>
    </location>
</feature>
<feature type="compositionally biased region" description="Basic and acidic residues" evidence="1">
    <location>
        <begin position="96"/>
        <end position="107"/>
    </location>
</feature>
<accession>A0ABP0GK57</accession>
<organism evidence="3 4">
    <name type="scientific">Clavelina lepadiformis</name>
    <name type="common">Light-bulb sea squirt</name>
    <name type="synonym">Ascidia lepadiformis</name>
    <dbReference type="NCBI Taxonomy" id="159417"/>
    <lineage>
        <taxon>Eukaryota</taxon>
        <taxon>Metazoa</taxon>
        <taxon>Chordata</taxon>
        <taxon>Tunicata</taxon>
        <taxon>Ascidiacea</taxon>
        <taxon>Aplousobranchia</taxon>
        <taxon>Clavelinidae</taxon>
        <taxon>Clavelina</taxon>
    </lineage>
</organism>
<feature type="transmembrane region" description="Helical" evidence="2">
    <location>
        <begin position="120"/>
        <end position="140"/>
    </location>
</feature>
<evidence type="ECO:0000313" key="4">
    <source>
        <dbReference type="Proteomes" id="UP001642483"/>
    </source>
</evidence>
<dbReference type="EMBL" id="CAWYQH010000119">
    <property type="protein sequence ID" value="CAK8691768.1"/>
    <property type="molecule type" value="Genomic_DNA"/>
</dbReference>
<sequence length="163" mass="18997">MSDSNLDAIIFPDDVDGTKEEVTSQEKARDTWMKMKSILKFRSMLKVTRKILPVDEDQESRDSNFFDHSFTRRRWSSINNAQRATSESKEFEDDEIPIKGSEKDPTHKRSRLVINPEGSFLKVWLALITVIVLYYAWILIARQAFEQLRTYVSLILSSFVADE</sequence>
<reference evidence="3 4" key="1">
    <citation type="submission" date="2024-02" db="EMBL/GenBank/DDBJ databases">
        <authorList>
            <person name="Daric V."/>
            <person name="Darras S."/>
        </authorList>
    </citation>
    <scope>NUCLEOTIDE SEQUENCE [LARGE SCALE GENOMIC DNA]</scope>
</reference>
<dbReference type="Proteomes" id="UP001642483">
    <property type="component" value="Unassembled WGS sequence"/>
</dbReference>
<protein>
    <submittedName>
        <fullName evidence="3">Uncharacterized protein</fullName>
    </submittedName>
</protein>
<keyword evidence="2" id="KW-0472">Membrane</keyword>
<evidence type="ECO:0000256" key="1">
    <source>
        <dbReference type="SAM" id="MobiDB-lite"/>
    </source>
</evidence>
<evidence type="ECO:0000256" key="2">
    <source>
        <dbReference type="SAM" id="Phobius"/>
    </source>
</evidence>
<gene>
    <name evidence="3" type="ORF">CVLEPA_LOCUS24529</name>
</gene>
<keyword evidence="4" id="KW-1185">Reference proteome</keyword>
<name>A0ABP0GK57_CLALP</name>
<evidence type="ECO:0000313" key="3">
    <source>
        <dbReference type="EMBL" id="CAK8691768.1"/>
    </source>
</evidence>
<proteinExistence type="predicted"/>
<keyword evidence="2" id="KW-1133">Transmembrane helix</keyword>
<comment type="caution">
    <text evidence="3">The sequence shown here is derived from an EMBL/GenBank/DDBJ whole genome shotgun (WGS) entry which is preliminary data.</text>
</comment>